<accession>A0A397UE61</accession>
<gene>
    <name evidence="7" type="ORF">C2G38_2215516</name>
</gene>
<name>A0A397UE61_9GLOM</name>
<keyword evidence="3 7" id="KW-0418">Kinase</keyword>
<dbReference type="PRINTS" id="PR00109">
    <property type="entry name" value="TYRKINASE"/>
</dbReference>
<keyword evidence="4 5" id="KW-0067">ATP-binding</keyword>
<dbReference type="Pfam" id="PF07714">
    <property type="entry name" value="PK_Tyr_Ser-Thr"/>
    <property type="match status" value="1"/>
</dbReference>
<dbReference type="GO" id="GO:0005524">
    <property type="term" value="F:ATP binding"/>
    <property type="evidence" value="ECO:0007669"/>
    <property type="project" value="UniProtKB-UniRule"/>
</dbReference>
<dbReference type="Gene3D" id="1.10.510.10">
    <property type="entry name" value="Transferase(Phosphotransferase) domain 1"/>
    <property type="match status" value="1"/>
</dbReference>
<dbReference type="InterPro" id="IPR001245">
    <property type="entry name" value="Ser-Thr/Tyr_kinase_cat_dom"/>
</dbReference>
<feature type="domain" description="Protein kinase" evidence="6">
    <location>
        <begin position="33"/>
        <end position="285"/>
    </location>
</feature>
<proteinExistence type="predicted"/>
<dbReference type="PIRSF" id="PIRSF000654">
    <property type="entry name" value="Integrin-linked_kinase"/>
    <property type="match status" value="1"/>
</dbReference>
<dbReference type="InterPro" id="IPR000719">
    <property type="entry name" value="Prot_kinase_dom"/>
</dbReference>
<reference evidence="7 8" key="1">
    <citation type="submission" date="2018-06" db="EMBL/GenBank/DDBJ databases">
        <title>Comparative genomics reveals the genomic features of Rhizophagus irregularis, R. cerebriforme, R. diaphanum and Gigaspora rosea, and their symbiotic lifestyle signature.</title>
        <authorList>
            <person name="Morin E."/>
            <person name="San Clemente H."/>
            <person name="Chen E.C.H."/>
            <person name="De La Providencia I."/>
            <person name="Hainaut M."/>
            <person name="Kuo A."/>
            <person name="Kohler A."/>
            <person name="Murat C."/>
            <person name="Tang N."/>
            <person name="Roy S."/>
            <person name="Loubradou J."/>
            <person name="Henrissat B."/>
            <person name="Grigoriev I.V."/>
            <person name="Corradi N."/>
            <person name="Roux C."/>
            <person name="Martin F.M."/>
        </authorList>
    </citation>
    <scope>NUCLEOTIDE SEQUENCE [LARGE SCALE GENOMIC DNA]</scope>
    <source>
        <strain evidence="7 8">DAOM 194757</strain>
    </source>
</reference>
<dbReference type="Proteomes" id="UP000266673">
    <property type="component" value="Unassembled WGS sequence"/>
</dbReference>
<evidence type="ECO:0000313" key="7">
    <source>
        <dbReference type="EMBL" id="RIB07079.1"/>
    </source>
</evidence>
<comment type="caution">
    <text evidence="7">The sequence shown here is derived from an EMBL/GenBank/DDBJ whole genome shotgun (WGS) entry which is preliminary data.</text>
</comment>
<dbReference type="PANTHER" id="PTHR44329:SF288">
    <property type="entry name" value="MITOGEN-ACTIVATED PROTEIN KINASE KINASE KINASE 20"/>
    <property type="match status" value="1"/>
</dbReference>
<evidence type="ECO:0000256" key="4">
    <source>
        <dbReference type="ARBA" id="ARBA00022840"/>
    </source>
</evidence>
<feature type="binding site" evidence="5">
    <location>
        <position position="62"/>
    </location>
    <ligand>
        <name>ATP</name>
        <dbReference type="ChEBI" id="CHEBI:30616"/>
    </ligand>
</feature>
<keyword evidence="8" id="KW-1185">Reference proteome</keyword>
<dbReference type="InterPro" id="IPR017441">
    <property type="entry name" value="Protein_kinase_ATP_BS"/>
</dbReference>
<dbReference type="GO" id="GO:0004674">
    <property type="term" value="F:protein serine/threonine kinase activity"/>
    <property type="evidence" value="ECO:0007669"/>
    <property type="project" value="TreeGrafter"/>
</dbReference>
<dbReference type="InterPro" id="IPR051681">
    <property type="entry name" value="Ser/Thr_Kinases-Pseudokinases"/>
</dbReference>
<sequence>MDQVLTSKEGALITWLKNAISEGKINCFDCNEFTCFEIIGDGEFGNVHKAEWKSYGKKVALKSLKDIKCTKIIQELKILQKISFHPNIIEFFGVTIAKDKSYNIIMEFAEDGNLRQYLKVNFSSLECCDKIRMAREIVLGLAFLHKRDVVHGDLHTENILVHKKEMKIADFGFSNYLVDSEFFHGIYGKPAFVDPQLLHRNLNTPNKESDIYSFGVILWEIANCVEPFKNMSRNRIIFHKLEGKRETPIRNMPSSYNQLYELCCHNDPISRPKAKIVCKDLKKLLFDNEPQLP</sequence>
<dbReference type="AlphaFoldDB" id="A0A397UE61"/>
<dbReference type="PROSITE" id="PS00107">
    <property type="entry name" value="PROTEIN_KINASE_ATP"/>
    <property type="match status" value="1"/>
</dbReference>
<dbReference type="OrthoDB" id="4062651at2759"/>
<dbReference type="PROSITE" id="PS50011">
    <property type="entry name" value="PROTEIN_KINASE_DOM"/>
    <property type="match status" value="1"/>
</dbReference>
<dbReference type="PANTHER" id="PTHR44329">
    <property type="entry name" value="SERINE/THREONINE-PROTEIN KINASE TNNI3K-RELATED"/>
    <property type="match status" value="1"/>
</dbReference>
<keyword evidence="1" id="KW-0808">Transferase</keyword>
<evidence type="ECO:0000256" key="5">
    <source>
        <dbReference type="PROSITE-ProRule" id="PRU10141"/>
    </source>
</evidence>
<dbReference type="InterPro" id="IPR011009">
    <property type="entry name" value="Kinase-like_dom_sf"/>
</dbReference>
<evidence type="ECO:0000256" key="1">
    <source>
        <dbReference type="ARBA" id="ARBA00022679"/>
    </source>
</evidence>
<evidence type="ECO:0000259" key="6">
    <source>
        <dbReference type="PROSITE" id="PS50011"/>
    </source>
</evidence>
<keyword evidence="2 5" id="KW-0547">Nucleotide-binding</keyword>
<organism evidence="7 8">
    <name type="scientific">Gigaspora rosea</name>
    <dbReference type="NCBI Taxonomy" id="44941"/>
    <lineage>
        <taxon>Eukaryota</taxon>
        <taxon>Fungi</taxon>
        <taxon>Fungi incertae sedis</taxon>
        <taxon>Mucoromycota</taxon>
        <taxon>Glomeromycotina</taxon>
        <taxon>Glomeromycetes</taxon>
        <taxon>Diversisporales</taxon>
        <taxon>Gigasporaceae</taxon>
        <taxon>Gigaspora</taxon>
    </lineage>
</organism>
<evidence type="ECO:0000256" key="2">
    <source>
        <dbReference type="ARBA" id="ARBA00022741"/>
    </source>
</evidence>
<evidence type="ECO:0000313" key="8">
    <source>
        <dbReference type="Proteomes" id="UP000266673"/>
    </source>
</evidence>
<dbReference type="EMBL" id="QKWP01001719">
    <property type="protein sequence ID" value="RIB07079.1"/>
    <property type="molecule type" value="Genomic_DNA"/>
</dbReference>
<protein>
    <submittedName>
        <fullName evidence="7">Kinase-like domain-containing protein</fullName>
    </submittedName>
</protein>
<dbReference type="SUPFAM" id="SSF56112">
    <property type="entry name" value="Protein kinase-like (PK-like)"/>
    <property type="match status" value="1"/>
</dbReference>
<dbReference type="STRING" id="44941.A0A397UE61"/>
<evidence type="ECO:0000256" key="3">
    <source>
        <dbReference type="ARBA" id="ARBA00022777"/>
    </source>
</evidence>